<evidence type="ECO:0000256" key="2">
    <source>
        <dbReference type="ARBA" id="ARBA00022723"/>
    </source>
</evidence>
<dbReference type="PROSITE" id="PS50982">
    <property type="entry name" value="MBD"/>
    <property type="match status" value="1"/>
</dbReference>
<dbReference type="SMART" id="SM00391">
    <property type="entry name" value="MBD"/>
    <property type="match status" value="1"/>
</dbReference>
<evidence type="ECO:0000256" key="4">
    <source>
        <dbReference type="ARBA" id="ARBA00022771"/>
    </source>
</evidence>
<accession>A0AAN9VGD5</accession>
<dbReference type="Pfam" id="PF02820">
    <property type="entry name" value="MBT"/>
    <property type="match status" value="1"/>
</dbReference>
<dbReference type="Pfam" id="PF20826">
    <property type="entry name" value="PHD_5"/>
    <property type="match status" value="1"/>
</dbReference>
<dbReference type="SMART" id="SM00333">
    <property type="entry name" value="TUDOR"/>
    <property type="match status" value="1"/>
</dbReference>
<dbReference type="SMART" id="SM00355">
    <property type="entry name" value="ZnF_C2H2"/>
    <property type="match status" value="1"/>
</dbReference>
<dbReference type="Gene3D" id="2.30.30.140">
    <property type="match status" value="2"/>
</dbReference>
<dbReference type="SUPFAM" id="SSF54160">
    <property type="entry name" value="Chromo domain-like"/>
    <property type="match status" value="1"/>
</dbReference>
<dbReference type="InterPro" id="IPR013083">
    <property type="entry name" value="Znf_RING/FYVE/PHD"/>
</dbReference>
<feature type="compositionally biased region" description="Basic and acidic residues" evidence="8">
    <location>
        <begin position="25"/>
        <end position="40"/>
    </location>
</feature>
<evidence type="ECO:0000256" key="8">
    <source>
        <dbReference type="SAM" id="MobiDB-lite"/>
    </source>
</evidence>
<keyword evidence="12" id="KW-1185">Reference proteome</keyword>
<name>A0AAN9VGD5_9ORTH</name>
<dbReference type="InterPro" id="IPR043449">
    <property type="entry name" value="PHF20-like"/>
</dbReference>
<dbReference type="InterPro" id="IPR013087">
    <property type="entry name" value="Znf_C2H2_type"/>
</dbReference>
<evidence type="ECO:0000256" key="6">
    <source>
        <dbReference type="ARBA" id="ARBA00023242"/>
    </source>
</evidence>
<evidence type="ECO:0000259" key="9">
    <source>
        <dbReference type="PROSITE" id="PS50157"/>
    </source>
</evidence>
<evidence type="ECO:0008006" key="13">
    <source>
        <dbReference type="Google" id="ProtNLM"/>
    </source>
</evidence>
<dbReference type="SUPFAM" id="SSF57903">
    <property type="entry name" value="FYVE/PHD zinc finger"/>
    <property type="match status" value="1"/>
</dbReference>
<evidence type="ECO:0000256" key="5">
    <source>
        <dbReference type="ARBA" id="ARBA00022833"/>
    </source>
</evidence>
<dbReference type="Pfam" id="PF01429">
    <property type="entry name" value="MBD"/>
    <property type="match status" value="1"/>
</dbReference>
<dbReference type="PROSITE" id="PS01359">
    <property type="entry name" value="ZF_PHD_1"/>
    <property type="match status" value="1"/>
</dbReference>
<dbReference type="SUPFAM" id="SSF63748">
    <property type="entry name" value="Tudor/PWWP/MBT"/>
    <property type="match status" value="1"/>
</dbReference>
<dbReference type="CDD" id="cd20104">
    <property type="entry name" value="MBT_PHF20L1-like"/>
    <property type="match status" value="1"/>
</dbReference>
<dbReference type="InterPro" id="IPR002999">
    <property type="entry name" value="Tudor"/>
</dbReference>
<keyword evidence="6" id="KW-0539">Nucleus</keyword>
<keyword evidence="2" id="KW-0479">Metal-binding</keyword>
<dbReference type="GO" id="GO:0006357">
    <property type="term" value="P:regulation of transcription by RNA polymerase II"/>
    <property type="evidence" value="ECO:0007669"/>
    <property type="project" value="TreeGrafter"/>
</dbReference>
<dbReference type="PANTHER" id="PTHR15856">
    <property type="entry name" value="PHD FINGER PROTEIN 20-RELATED"/>
    <property type="match status" value="1"/>
</dbReference>
<keyword evidence="3" id="KW-0677">Repeat</keyword>
<evidence type="ECO:0000256" key="3">
    <source>
        <dbReference type="ARBA" id="ARBA00022737"/>
    </source>
</evidence>
<evidence type="ECO:0000256" key="7">
    <source>
        <dbReference type="PROSITE-ProRule" id="PRU00042"/>
    </source>
</evidence>
<feature type="region of interest" description="Disordered" evidence="8">
    <location>
        <begin position="752"/>
        <end position="774"/>
    </location>
</feature>
<sequence>MREYKVRGSDKNEQKIFKHTKKGNKPKDIKRRNVDKRTVNDEDTGSIVGELEADMRDSQCSARTCSSPVKSEYSEEGSGPELPGSFSFTGGNGTQSSGSSRNPFPPSSSKKQGISGIKFQPGTRLEAKDLGNGIWYAVKVVEVDWEEEEILIHFEKWSQRYDEWIPMDSSRLRPVMEPPGGSFVKKITKIFKVGDKVMATWSDSRKYPATVKTVLGSDKYEVLFFDGFSKNIKGGRMIPLKDEELAKIQELQPGIGPSNDVTNSPLSLAHSSSQMITTSMAATLGTKEERRERKRKLNVAELFHFKKRPRIDNPSVAACLENRKKAQRGGGFGSRGRKKGQWTEDMSGVDSSSIDVKIEKNPLGMSQEKKENVLADVLSVESKRRENIVKNRGKISKLDNNLTVKRSKSEMSGHRIDDEGKPISGKKIGRKMNKFKEGARRTHSATQSKRDKGLEDSDQRGRKKEDGDGSRPARAVDDWEPIGEPAYIVDGTDGPRKSIIVADPRIPPGWTRHTIQRMSGHSAGKWDVFFVCPEGRKFRTRHELRLYYEERGEIFPSEQFDFSLGRRKNKAAMEREGNSAMSSSSAGCISNNKTGRQAGVGSTPLNLGPSVESSGDTPVRRVKTLLPRIRPLNAEGGLPPSVLHGTPGNDPVEDLSLLSDGSVLGGLKIQKENDAFRCPKEGCNKNFRKENLLQMHMKHYHPEYNRFVASTPNVADLAYARTVGEPLEELHTRTPRPSVLDKISRFEALRRARATPGESVSSSPPVSSTLPLTSTAAAASASESSLPMSPLHSAIPKSATGSLRRRLGEVEASDVSPLVETLDTGAPSGAMPRSPLITDHGEVPQTVIRTLVPVVRPLPVEMTLQLTSNEGEGDLIKGMGNAVLQNSLSSAETTSVLEKRLEEKELDTSSSTSVVPISNASHTKSLRMVRRRHMSDFHMEPLLKKRKSDAEETAQNAVVNGTGNRQTRTESLRREELINCTCGYPEEDGLMIQCDLCMCWQHGLCNNIEHEDHVPEKYVCYICQNPSRERRSKHFLHDQDWLKEGRLPSLSFRSKNPLQIAQNEAILKDSHDLTGTLLQLQTVIHSLRVKVNIAEKKDHPKLYLWAHSWEKGQNPSPPDLHVLSRNERKIDTAETSMKTEEQNEVETSKTKRNFSHQYSTVCNKYDAVEQSLEMCEAPVEVKLEVETKTNSPEVADTVVVDNTIEIATETEVVTAETVQEETEEQKERYVDEDDKLSSKSIQDSMSVCGNEEMSNSTVLSSPVKVNDKKANFNRDSNTEDNVSVCRDDFDESLSVGNTGNTKDASGAANGMVARKAVQSAPQPEAPIDPTECRLILLDHIEHGQQQVEERLALIETQLEELENMDTSSNIDRCSDSRIKETIQMLLRDLSALYDIATFN</sequence>
<dbReference type="GO" id="GO:0003677">
    <property type="term" value="F:DNA binding"/>
    <property type="evidence" value="ECO:0007669"/>
    <property type="project" value="InterPro"/>
</dbReference>
<keyword evidence="4 7" id="KW-0863">Zinc-finger</keyword>
<dbReference type="InterPro" id="IPR011011">
    <property type="entry name" value="Znf_FYVE_PHD"/>
</dbReference>
<dbReference type="Gene3D" id="3.30.40.10">
    <property type="entry name" value="Zinc/RING finger domain, C3HC4 (zinc finger)"/>
    <property type="match status" value="1"/>
</dbReference>
<feature type="compositionally biased region" description="Low complexity" evidence="8">
    <location>
        <begin position="84"/>
        <end position="100"/>
    </location>
</feature>
<dbReference type="GO" id="GO:0008270">
    <property type="term" value="F:zinc ion binding"/>
    <property type="evidence" value="ECO:0007669"/>
    <property type="project" value="UniProtKB-KW"/>
</dbReference>
<feature type="region of interest" description="Disordered" evidence="8">
    <location>
        <begin position="400"/>
        <end position="477"/>
    </location>
</feature>
<proteinExistence type="predicted"/>
<dbReference type="SUPFAM" id="SSF54171">
    <property type="entry name" value="DNA-binding domain"/>
    <property type="match status" value="1"/>
</dbReference>
<feature type="compositionally biased region" description="Low complexity" evidence="8">
    <location>
        <begin position="107"/>
        <end position="116"/>
    </location>
</feature>
<dbReference type="InterPro" id="IPR019786">
    <property type="entry name" value="Zinc_finger_PHD-type_CS"/>
</dbReference>
<keyword evidence="5" id="KW-0862">Zinc</keyword>
<dbReference type="PROSITE" id="PS50157">
    <property type="entry name" value="ZINC_FINGER_C2H2_2"/>
    <property type="match status" value="1"/>
</dbReference>
<feature type="region of interest" description="Disordered" evidence="8">
    <location>
        <begin position="326"/>
        <end position="348"/>
    </location>
</feature>
<comment type="subcellular location">
    <subcellularLocation>
        <location evidence="1">Nucleus</location>
    </subcellularLocation>
</comment>
<dbReference type="InterPro" id="IPR001739">
    <property type="entry name" value="Methyl_CpG_DNA-bd"/>
</dbReference>
<dbReference type="Gene3D" id="3.30.890.10">
    <property type="entry name" value="Methyl-cpg-binding Protein 2, Chain A"/>
    <property type="match status" value="1"/>
</dbReference>
<comment type="caution">
    <text evidence="11">The sequence shown here is derived from an EMBL/GenBank/DDBJ whole genome shotgun (WGS) entry which is preliminary data.</text>
</comment>
<feature type="compositionally biased region" description="Basic and acidic residues" evidence="8">
    <location>
        <begin position="407"/>
        <end position="421"/>
    </location>
</feature>
<organism evidence="11 12">
    <name type="scientific">Gryllus longicercus</name>
    <dbReference type="NCBI Taxonomy" id="2509291"/>
    <lineage>
        <taxon>Eukaryota</taxon>
        <taxon>Metazoa</taxon>
        <taxon>Ecdysozoa</taxon>
        <taxon>Arthropoda</taxon>
        <taxon>Hexapoda</taxon>
        <taxon>Insecta</taxon>
        <taxon>Pterygota</taxon>
        <taxon>Neoptera</taxon>
        <taxon>Polyneoptera</taxon>
        <taxon>Orthoptera</taxon>
        <taxon>Ensifera</taxon>
        <taxon>Gryllidea</taxon>
        <taxon>Grylloidea</taxon>
        <taxon>Gryllidae</taxon>
        <taxon>Gryllinae</taxon>
        <taxon>Gryllus</taxon>
    </lineage>
</organism>
<feature type="region of interest" description="Disordered" evidence="8">
    <location>
        <begin position="808"/>
        <end position="830"/>
    </location>
</feature>
<dbReference type="InterPro" id="IPR016197">
    <property type="entry name" value="Chromo-like_dom_sf"/>
</dbReference>
<dbReference type="InterPro" id="IPR004092">
    <property type="entry name" value="Mbt"/>
</dbReference>
<dbReference type="CDD" id="cd01396">
    <property type="entry name" value="MeCP2_MBD"/>
    <property type="match status" value="1"/>
</dbReference>
<feature type="compositionally biased region" description="Low complexity" evidence="8">
    <location>
        <begin position="758"/>
        <end position="774"/>
    </location>
</feature>
<gene>
    <name evidence="11" type="ORF">R5R35_003792</name>
</gene>
<feature type="domain" description="MBD" evidence="10">
    <location>
        <begin position="496"/>
        <end position="567"/>
    </location>
</feature>
<dbReference type="GO" id="GO:0044545">
    <property type="term" value="C:NSL complex"/>
    <property type="evidence" value="ECO:0007669"/>
    <property type="project" value="TreeGrafter"/>
</dbReference>
<feature type="compositionally biased region" description="Basic and acidic residues" evidence="8">
    <location>
        <begin position="1"/>
        <end position="16"/>
    </location>
</feature>
<dbReference type="GO" id="GO:0005634">
    <property type="term" value="C:nucleus"/>
    <property type="evidence" value="ECO:0007669"/>
    <property type="project" value="UniProtKB-SubCell"/>
</dbReference>
<dbReference type="PROSITE" id="PS00028">
    <property type="entry name" value="ZINC_FINGER_C2H2_1"/>
    <property type="match status" value="1"/>
</dbReference>
<evidence type="ECO:0000259" key="10">
    <source>
        <dbReference type="PROSITE" id="PS50982"/>
    </source>
</evidence>
<reference evidence="11 12" key="1">
    <citation type="submission" date="2024-03" db="EMBL/GenBank/DDBJ databases">
        <title>The genome assembly and annotation of the cricket Gryllus longicercus Weissman &amp; Gray.</title>
        <authorList>
            <person name="Szrajer S."/>
            <person name="Gray D."/>
            <person name="Ylla G."/>
        </authorList>
    </citation>
    <scope>NUCLEOTIDE SEQUENCE [LARGE SCALE GENOMIC DNA]</scope>
    <source>
        <strain evidence="11">DAG 2021-001</strain>
        <tissue evidence="11">Whole body minus gut</tissue>
    </source>
</reference>
<feature type="compositionally biased region" description="Basic and acidic residues" evidence="8">
    <location>
        <begin position="448"/>
        <end position="477"/>
    </location>
</feature>
<dbReference type="PANTHER" id="PTHR15856:SF51">
    <property type="entry name" value="MBD-R2"/>
    <property type="match status" value="1"/>
</dbReference>
<protein>
    <recommendedName>
        <fullName evidence="13">PHD finger protein 20</fullName>
    </recommendedName>
</protein>
<evidence type="ECO:0000256" key="1">
    <source>
        <dbReference type="ARBA" id="ARBA00004123"/>
    </source>
</evidence>
<feature type="domain" description="C2H2-type" evidence="9">
    <location>
        <begin position="676"/>
        <end position="706"/>
    </location>
</feature>
<evidence type="ECO:0000313" key="11">
    <source>
        <dbReference type="EMBL" id="KAK7794610.1"/>
    </source>
</evidence>
<feature type="compositionally biased region" description="Polar residues" evidence="8">
    <location>
        <begin position="58"/>
        <end position="69"/>
    </location>
</feature>
<dbReference type="EMBL" id="JAZDUA010000327">
    <property type="protein sequence ID" value="KAK7794610.1"/>
    <property type="molecule type" value="Genomic_DNA"/>
</dbReference>
<dbReference type="InterPro" id="IPR016177">
    <property type="entry name" value="DNA-bd_dom_sf"/>
</dbReference>
<dbReference type="Proteomes" id="UP001378592">
    <property type="component" value="Unassembled WGS sequence"/>
</dbReference>
<evidence type="ECO:0000313" key="12">
    <source>
        <dbReference type="Proteomes" id="UP001378592"/>
    </source>
</evidence>
<dbReference type="CDD" id="cd20386">
    <property type="entry name" value="Tudor_PHF20-like"/>
    <property type="match status" value="1"/>
</dbReference>
<feature type="region of interest" description="Disordered" evidence="8">
    <location>
        <begin position="1"/>
        <end position="116"/>
    </location>
</feature>